<dbReference type="EMBL" id="NAJL01000004">
    <property type="protein sequence ID" value="TKA32947.1"/>
    <property type="molecule type" value="Genomic_DNA"/>
</dbReference>
<organism evidence="2 3">
    <name type="scientific">Salinomyces thailandicus</name>
    <dbReference type="NCBI Taxonomy" id="706561"/>
    <lineage>
        <taxon>Eukaryota</taxon>
        <taxon>Fungi</taxon>
        <taxon>Dikarya</taxon>
        <taxon>Ascomycota</taxon>
        <taxon>Pezizomycotina</taxon>
        <taxon>Dothideomycetes</taxon>
        <taxon>Dothideomycetidae</taxon>
        <taxon>Mycosphaerellales</taxon>
        <taxon>Teratosphaeriaceae</taxon>
        <taxon>Salinomyces</taxon>
    </lineage>
</organism>
<dbReference type="AlphaFoldDB" id="A0A4U0UCM4"/>
<protein>
    <submittedName>
        <fullName evidence="2">Uncharacterized protein</fullName>
    </submittedName>
</protein>
<keyword evidence="3" id="KW-1185">Reference proteome</keyword>
<accession>A0A4U0UCM4</accession>
<dbReference type="OrthoDB" id="1733656at2759"/>
<name>A0A4U0UCM4_9PEZI</name>
<evidence type="ECO:0000313" key="3">
    <source>
        <dbReference type="Proteomes" id="UP000308549"/>
    </source>
</evidence>
<sequence length="375" mass="40545">MHTSSLLLALPALASAQQQIPFLDNVKSWFNQATASLASAVPSPPAASDIPDPVASGAAVIADLKMEKLTLENWHDILKPGAATASPGIEEWMVFVTGGNKTCLGRCGRFDKAINESVPLLAASSHPPNLAMVNCESEGVFCQSWALSPPQVMQILLPQPLPDQTTPATTLRTRNLNMTAVTATELASLHLEDKWKNISVYEGWWHPFDGPLAKYGLTVPAGYVIWAFSQVPSWMFMIGISFLSRTVIMGGNAQAPQAGIRGQAAQAAHRTYPWGGDPFGRDGDSEDEFLGLVALFELDGGDEDDDYVGISEMFEPGHKEVQDHAPTIEATSAPGDFDDVPEIYIEALFEMNSKNGWYKAGEMQQVDVQAEKARG</sequence>
<feature type="chain" id="PRO_5020772339" evidence="1">
    <location>
        <begin position="17"/>
        <end position="375"/>
    </location>
</feature>
<reference evidence="2 3" key="1">
    <citation type="submission" date="2017-03" db="EMBL/GenBank/DDBJ databases">
        <title>Genomes of endolithic fungi from Antarctica.</title>
        <authorList>
            <person name="Coleine C."/>
            <person name="Masonjones S."/>
            <person name="Stajich J.E."/>
        </authorList>
    </citation>
    <scope>NUCLEOTIDE SEQUENCE [LARGE SCALE GENOMIC DNA]</scope>
    <source>
        <strain evidence="2 3">CCFEE 6315</strain>
    </source>
</reference>
<dbReference type="Proteomes" id="UP000308549">
    <property type="component" value="Unassembled WGS sequence"/>
</dbReference>
<feature type="signal peptide" evidence="1">
    <location>
        <begin position="1"/>
        <end position="16"/>
    </location>
</feature>
<comment type="caution">
    <text evidence="2">The sequence shown here is derived from an EMBL/GenBank/DDBJ whole genome shotgun (WGS) entry which is preliminary data.</text>
</comment>
<evidence type="ECO:0000256" key="1">
    <source>
        <dbReference type="SAM" id="SignalP"/>
    </source>
</evidence>
<evidence type="ECO:0000313" key="2">
    <source>
        <dbReference type="EMBL" id="TKA32947.1"/>
    </source>
</evidence>
<proteinExistence type="predicted"/>
<gene>
    <name evidence="2" type="ORF">B0A50_01173</name>
</gene>
<keyword evidence="1" id="KW-0732">Signal</keyword>